<organism evidence="4 5">
    <name type="scientific">Candidatus Wildermuthbacteria bacterium RIFCSPHIGHO2_02_FULL_48_16</name>
    <dbReference type="NCBI Taxonomy" id="1802453"/>
    <lineage>
        <taxon>Bacteria</taxon>
        <taxon>Candidatus Wildermuthiibacteriota</taxon>
    </lineage>
</organism>
<dbReference type="Gene3D" id="2.40.10.120">
    <property type="match status" value="1"/>
</dbReference>
<evidence type="ECO:0000256" key="1">
    <source>
        <dbReference type="ARBA" id="ARBA00022670"/>
    </source>
</evidence>
<sequence>MQSSKKADRLQTQLNTQATKTAEEFADVSADVKQKRAESVSDVSALQAEFNRKLAEKEETINQQASTVVAVQTQAANLQKEMQAQSANLQKDLDQKSEELEATQNKVRENTSAIGRINDSVFDATTLYQRAQQAVVLITTPGGQGSGFLIGEKKDRIVTAFHVAESMTSWDANITASNGIKTRARLEKKDEESDLAILELAIPLVELEPLELEYRQGLTAGEPVVAIGNPYGLEASLVTGIISNPARAMGGAVCGSRCPPFIQLDMSTNGGGSGGPLLNREGKVIGVISQAQNNTIGFAIPAGRIAALVQTPALPSPSEQRSQIQIDFVGVTLPTAGDFQSPRRNYTVWSQSFTVSGSEHPLELYNIQLKKYGTLPAEAFDQFSVEVDSQATIYLGRASFSGDRVFLATPPNYKFGPGMHTITVRADIAKSSGEFSFSVEDSTDLAFAVKNTVTREGRIVFVGLSISVNSTPFKPLRTGTQIVR</sequence>
<feature type="coiled-coil region" evidence="3">
    <location>
        <begin position="43"/>
        <end position="113"/>
    </location>
</feature>
<dbReference type="PRINTS" id="PR00834">
    <property type="entry name" value="PROTEASES2C"/>
</dbReference>
<keyword evidence="2" id="KW-0378">Hydrolase</keyword>
<dbReference type="Proteomes" id="UP000178529">
    <property type="component" value="Unassembled WGS sequence"/>
</dbReference>
<dbReference type="InterPro" id="IPR001940">
    <property type="entry name" value="Peptidase_S1C"/>
</dbReference>
<dbReference type="EMBL" id="MHTY01000015">
    <property type="protein sequence ID" value="OHA68799.1"/>
    <property type="molecule type" value="Genomic_DNA"/>
</dbReference>
<dbReference type="InterPro" id="IPR009003">
    <property type="entry name" value="Peptidase_S1_PA"/>
</dbReference>
<evidence type="ECO:0000256" key="3">
    <source>
        <dbReference type="SAM" id="Coils"/>
    </source>
</evidence>
<evidence type="ECO:0000313" key="5">
    <source>
        <dbReference type="Proteomes" id="UP000178529"/>
    </source>
</evidence>
<dbReference type="GO" id="GO:0006508">
    <property type="term" value="P:proteolysis"/>
    <property type="evidence" value="ECO:0007669"/>
    <property type="project" value="UniProtKB-KW"/>
</dbReference>
<protein>
    <submittedName>
        <fullName evidence="4">Uncharacterized protein</fullName>
    </submittedName>
</protein>
<proteinExistence type="predicted"/>
<dbReference type="SUPFAM" id="SSF50494">
    <property type="entry name" value="Trypsin-like serine proteases"/>
    <property type="match status" value="1"/>
</dbReference>
<name>A0A1G2R8V8_9BACT</name>
<evidence type="ECO:0000313" key="4">
    <source>
        <dbReference type="EMBL" id="OHA68799.1"/>
    </source>
</evidence>
<gene>
    <name evidence="4" type="ORF">A3J68_01355</name>
</gene>
<dbReference type="GO" id="GO:0004252">
    <property type="term" value="F:serine-type endopeptidase activity"/>
    <property type="evidence" value="ECO:0007669"/>
    <property type="project" value="InterPro"/>
</dbReference>
<keyword evidence="1" id="KW-0645">Protease</keyword>
<dbReference type="AlphaFoldDB" id="A0A1G2R8V8"/>
<dbReference type="InterPro" id="IPR051201">
    <property type="entry name" value="Chloro_Bact_Ser_Proteases"/>
</dbReference>
<evidence type="ECO:0000256" key="2">
    <source>
        <dbReference type="ARBA" id="ARBA00022801"/>
    </source>
</evidence>
<dbReference type="Pfam" id="PF13365">
    <property type="entry name" value="Trypsin_2"/>
    <property type="match status" value="1"/>
</dbReference>
<reference evidence="4 5" key="1">
    <citation type="journal article" date="2016" name="Nat. Commun.">
        <title>Thousands of microbial genomes shed light on interconnected biogeochemical processes in an aquifer system.</title>
        <authorList>
            <person name="Anantharaman K."/>
            <person name="Brown C.T."/>
            <person name="Hug L.A."/>
            <person name="Sharon I."/>
            <person name="Castelle C.J."/>
            <person name="Probst A.J."/>
            <person name="Thomas B.C."/>
            <person name="Singh A."/>
            <person name="Wilkins M.J."/>
            <person name="Karaoz U."/>
            <person name="Brodie E.L."/>
            <person name="Williams K.H."/>
            <person name="Hubbard S.S."/>
            <person name="Banfield J.F."/>
        </authorList>
    </citation>
    <scope>NUCLEOTIDE SEQUENCE [LARGE SCALE GENOMIC DNA]</scope>
</reference>
<comment type="caution">
    <text evidence="4">The sequence shown here is derived from an EMBL/GenBank/DDBJ whole genome shotgun (WGS) entry which is preliminary data.</text>
</comment>
<keyword evidence="3" id="KW-0175">Coiled coil</keyword>
<dbReference type="PANTHER" id="PTHR43343">
    <property type="entry name" value="PEPTIDASE S12"/>
    <property type="match status" value="1"/>
</dbReference>
<dbReference type="PANTHER" id="PTHR43343:SF3">
    <property type="entry name" value="PROTEASE DO-LIKE 8, CHLOROPLASTIC"/>
    <property type="match status" value="1"/>
</dbReference>
<accession>A0A1G2R8V8</accession>